<name>A0A518DD04_9BACT</name>
<reference evidence="1 2" key="1">
    <citation type="submission" date="2019-02" db="EMBL/GenBank/DDBJ databases">
        <title>Deep-cultivation of Planctomycetes and their phenomic and genomic characterization uncovers novel biology.</title>
        <authorList>
            <person name="Wiegand S."/>
            <person name="Jogler M."/>
            <person name="Boedeker C."/>
            <person name="Pinto D."/>
            <person name="Vollmers J."/>
            <person name="Rivas-Marin E."/>
            <person name="Kohn T."/>
            <person name="Peeters S.H."/>
            <person name="Heuer A."/>
            <person name="Rast P."/>
            <person name="Oberbeckmann S."/>
            <person name="Bunk B."/>
            <person name="Jeske O."/>
            <person name="Meyerdierks A."/>
            <person name="Storesund J.E."/>
            <person name="Kallscheuer N."/>
            <person name="Luecker S."/>
            <person name="Lage O.M."/>
            <person name="Pohl T."/>
            <person name="Merkel B.J."/>
            <person name="Hornburger P."/>
            <person name="Mueller R.-W."/>
            <person name="Bruemmer F."/>
            <person name="Labrenz M."/>
            <person name="Spormann A.M."/>
            <person name="Op den Camp H."/>
            <person name="Overmann J."/>
            <person name="Amann R."/>
            <person name="Jetten M.S.M."/>
            <person name="Mascher T."/>
            <person name="Medema M.H."/>
            <person name="Devos D.P."/>
            <person name="Kaster A.-K."/>
            <person name="Ovreas L."/>
            <person name="Rohde M."/>
            <person name="Galperin M.Y."/>
            <person name="Jogler C."/>
        </authorList>
    </citation>
    <scope>NUCLEOTIDE SEQUENCE [LARGE SCALE GENOMIC DNA]</scope>
    <source>
        <strain evidence="1 2">Pla175</strain>
    </source>
</reference>
<protein>
    <recommendedName>
        <fullName evidence="3">Transposase</fullName>
    </recommendedName>
</protein>
<evidence type="ECO:0008006" key="3">
    <source>
        <dbReference type="Google" id="ProtNLM"/>
    </source>
</evidence>
<proteinExistence type="predicted"/>
<dbReference type="KEGG" id="pnd:Pla175_27290"/>
<accession>A0A518DD04</accession>
<dbReference type="EMBL" id="CP036291">
    <property type="protein sequence ID" value="QDU89340.1"/>
    <property type="molecule type" value="Genomic_DNA"/>
</dbReference>
<sequence>MARSTGPERAELWRERLTRHSRSEQSTADFCLAEGVSVASFYAWRRKLGPATPRSLWVSPSAHHVPEVCPNVPVVATTLATSVPRLEF</sequence>
<dbReference type="AlphaFoldDB" id="A0A518DD04"/>
<gene>
    <name evidence="1" type="ORF">Pla175_27290</name>
</gene>
<evidence type="ECO:0000313" key="2">
    <source>
        <dbReference type="Proteomes" id="UP000317429"/>
    </source>
</evidence>
<dbReference type="NCBIfam" id="NF047593">
    <property type="entry name" value="IS66_ISAeme5_TnpA"/>
    <property type="match status" value="1"/>
</dbReference>
<organism evidence="1 2">
    <name type="scientific">Pirellulimonas nuda</name>
    <dbReference type="NCBI Taxonomy" id="2528009"/>
    <lineage>
        <taxon>Bacteria</taxon>
        <taxon>Pseudomonadati</taxon>
        <taxon>Planctomycetota</taxon>
        <taxon>Planctomycetia</taxon>
        <taxon>Pirellulales</taxon>
        <taxon>Lacipirellulaceae</taxon>
        <taxon>Pirellulimonas</taxon>
    </lineage>
</organism>
<keyword evidence="2" id="KW-1185">Reference proteome</keyword>
<dbReference type="RefSeq" id="WP_391527837.1">
    <property type="nucleotide sequence ID" value="NZ_CP036291.1"/>
</dbReference>
<evidence type="ECO:0000313" key="1">
    <source>
        <dbReference type="EMBL" id="QDU89340.1"/>
    </source>
</evidence>
<dbReference type="Proteomes" id="UP000317429">
    <property type="component" value="Chromosome"/>
</dbReference>